<organism evidence="2 3">
    <name type="scientific">Novosphingobium capsulatum</name>
    <dbReference type="NCBI Taxonomy" id="13688"/>
    <lineage>
        <taxon>Bacteria</taxon>
        <taxon>Pseudomonadati</taxon>
        <taxon>Pseudomonadota</taxon>
        <taxon>Alphaproteobacteria</taxon>
        <taxon>Sphingomonadales</taxon>
        <taxon>Sphingomonadaceae</taxon>
        <taxon>Novosphingobium</taxon>
    </lineage>
</organism>
<dbReference type="InterPro" id="IPR011991">
    <property type="entry name" value="ArsR-like_HTH"/>
</dbReference>
<evidence type="ECO:0000313" key="2">
    <source>
        <dbReference type="EMBL" id="MDR6512830.1"/>
    </source>
</evidence>
<dbReference type="Proteomes" id="UP001184150">
    <property type="component" value="Unassembled WGS sequence"/>
</dbReference>
<dbReference type="SUPFAM" id="SSF46785">
    <property type="entry name" value="Winged helix' DNA-binding domain"/>
    <property type="match status" value="1"/>
</dbReference>
<dbReference type="InterPro" id="IPR036390">
    <property type="entry name" value="WH_DNA-bd_sf"/>
</dbReference>
<sequence>MTSRTPPPAAPAEPPRNAMDGVDEDAALLVDLLKLATFVSNPMRTGVAEPLDLAPTDLRIILALGGEGEMAGHELSEIMGVPPMNVSRALVALHQKGLVEPGEDLRNRRRKPFRLSAAGQAMFDRTVPAMAQVSRQLFADFNARDRAAFRRASGRLLARMTQWEGVSDG</sequence>
<proteinExistence type="predicted"/>
<dbReference type="EMBL" id="JAVDRD010000012">
    <property type="protein sequence ID" value="MDR6512830.1"/>
    <property type="molecule type" value="Genomic_DNA"/>
</dbReference>
<dbReference type="Pfam" id="PF12802">
    <property type="entry name" value="MarR_2"/>
    <property type="match status" value="1"/>
</dbReference>
<protein>
    <submittedName>
        <fullName evidence="2">DNA-binding MarR family transcriptional regulator</fullName>
    </submittedName>
</protein>
<feature type="domain" description="HTH marR-type" evidence="1">
    <location>
        <begin position="25"/>
        <end position="158"/>
    </location>
</feature>
<accession>A0ABU1MR62</accession>
<comment type="caution">
    <text evidence="2">The sequence shown here is derived from an EMBL/GenBank/DDBJ whole genome shotgun (WGS) entry which is preliminary data.</text>
</comment>
<reference evidence="2 3" key="1">
    <citation type="submission" date="2023-07" db="EMBL/GenBank/DDBJ databases">
        <title>Sorghum-associated microbial communities from plants grown in Nebraska, USA.</title>
        <authorList>
            <person name="Schachtman D."/>
        </authorList>
    </citation>
    <scope>NUCLEOTIDE SEQUENCE [LARGE SCALE GENOMIC DNA]</scope>
    <source>
        <strain evidence="2 3">DS1027</strain>
    </source>
</reference>
<name>A0ABU1MR62_9SPHN</name>
<dbReference type="InterPro" id="IPR036388">
    <property type="entry name" value="WH-like_DNA-bd_sf"/>
</dbReference>
<keyword evidence="3" id="KW-1185">Reference proteome</keyword>
<dbReference type="InterPro" id="IPR000835">
    <property type="entry name" value="HTH_MarR-typ"/>
</dbReference>
<dbReference type="SMART" id="SM00347">
    <property type="entry name" value="HTH_MARR"/>
    <property type="match status" value="1"/>
</dbReference>
<dbReference type="CDD" id="cd00090">
    <property type="entry name" value="HTH_ARSR"/>
    <property type="match status" value="1"/>
</dbReference>
<dbReference type="RefSeq" id="WP_022677404.1">
    <property type="nucleotide sequence ID" value="NZ_JAVDRD010000012.1"/>
</dbReference>
<dbReference type="PANTHER" id="PTHR33164:SF57">
    <property type="entry name" value="MARR-FAMILY TRANSCRIPTIONAL REGULATOR"/>
    <property type="match status" value="1"/>
</dbReference>
<gene>
    <name evidence="2" type="ORF">J2792_003717</name>
</gene>
<dbReference type="PANTHER" id="PTHR33164">
    <property type="entry name" value="TRANSCRIPTIONAL REGULATOR, MARR FAMILY"/>
    <property type="match status" value="1"/>
</dbReference>
<dbReference type="InterPro" id="IPR039422">
    <property type="entry name" value="MarR/SlyA-like"/>
</dbReference>
<keyword evidence="2" id="KW-0238">DNA-binding</keyword>
<dbReference type="Gene3D" id="1.10.10.10">
    <property type="entry name" value="Winged helix-like DNA-binding domain superfamily/Winged helix DNA-binding domain"/>
    <property type="match status" value="1"/>
</dbReference>
<dbReference type="PROSITE" id="PS50995">
    <property type="entry name" value="HTH_MARR_2"/>
    <property type="match status" value="1"/>
</dbReference>
<evidence type="ECO:0000313" key="3">
    <source>
        <dbReference type="Proteomes" id="UP001184150"/>
    </source>
</evidence>
<dbReference type="GO" id="GO:0003677">
    <property type="term" value="F:DNA binding"/>
    <property type="evidence" value="ECO:0007669"/>
    <property type="project" value="UniProtKB-KW"/>
</dbReference>
<evidence type="ECO:0000259" key="1">
    <source>
        <dbReference type="PROSITE" id="PS50995"/>
    </source>
</evidence>